<dbReference type="PANTHER" id="PTHR42813">
    <property type="entry name" value="ZINC-TYPE ALCOHOL DEHYDROGENASE-LIKE"/>
    <property type="match status" value="1"/>
</dbReference>
<protein>
    <recommendedName>
        <fullName evidence="4">Alcohol dehydrogenase-like N-terminal domain-containing protein</fullName>
    </recommendedName>
</protein>
<evidence type="ECO:0000259" key="4">
    <source>
        <dbReference type="Pfam" id="PF08240"/>
    </source>
</evidence>
<dbReference type="Proteomes" id="UP000663836">
    <property type="component" value="Unassembled WGS sequence"/>
</dbReference>
<evidence type="ECO:0000313" key="5">
    <source>
        <dbReference type="EMBL" id="CAF3914760.1"/>
    </source>
</evidence>
<dbReference type="Pfam" id="PF08240">
    <property type="entry name" value="ADH_N"/>
    <property type="match status" value="1"/>
</dbReference>
<comment type="cofactor">
    <cofactor evidence="1">
        <name>Zn(2+)</name>
        <dbReference type="ChEBI" id="CHEBI:29105"/>
    </cofactor>
</comment>
<reference evidence="5" key="1">
    <citation type="submission" date="2021-02" db="EMBL/GenBank/DDBJ databases">
        <authorList>
            <person name="Nowell W R."/>
        </authorList>
    </citation>
    <scope>NUCLEOTIDE SEQUENCE</scope>
</reference>
<evidence type="ECO:0000256" key="1">
    <source>
        <dbReference type="ARBA" id="ARBA00001947"/>
    </source>
</evidence>
<dbReference type="InterPro" id="IPR013154">
    <property type="entry name" value="ADH-like_N"/>
</dbReference>
<keyword evidence="2" id="KW-0479">Metal-binding</keyword>
<dbReference type="InterPro" id="IPR036291">
    <property type="entry name" value="NAD(P)-bd_dom_sf"/>
</dbReference>
<evidence type="ECO:0000256" key="3">
    <source>
        <dbReference type="ARBA" id="ARBA00022833"/>
    </source>
</evidence>
<dbReference type="Gene3D" id="3.90.180.10">
    <property type="entry name" value="Medium-chain alcohol dehydrogenases, catalytic domain"/>
    <property type="match status" value="1"/>
</dbReference>
<dbReference type="Gene3D" id="3.40.50.720">
    <property type="entry name" value="NAD(P)-binding Rossmann-like Domain"/>
    <property type="match status" value="1"/>
</dbReference>
<dbReference type="SUPFAM" id="SSF50129">
    <property type="entry name" value="GroES-like"/>
    <property type="match status" value="1"/>
</dbReference>
<dbReference type="PANTHER" id="PTHR42813:SF1">
    <property type="entry name" value="DEHYDROGENASE, PUTATIVE (AFU_ORTHOLOGUE AFUA_5G03930)-RELATED"/>
    <property type="match status" value="1"/>
</dbReference>
<name>A0A819I8Q2_9BILA</name>
<dbReference type="SUPFAM" id="SSF51735">
    <property type="entry name" value="NAD(P)-binding Rossmann-fold domains"/>
    <property type="match status" value="1"/>
</dbReference>
<gene>
    <name evidence="5" type="ORF">JBS370_LOCUS21595</name>
</gene>
<keyword evidence="3" id="KW-0862">Zinc</keyword>
<feature type="domain" description="Alcohol dehydrogenase-like N-terminal" evidence="4">
    <location>
        <begin position="63"/>
        <end position="150"/>
    </location>
</feature>
<dbReference type="GO" id="GO:0046872">
    <property type="term" value="F:metal ion binding"/>
    <property type="evidence" value="ECO:0007669"/>
    <property type="project" value="UniProtKB-KW"/>
</dbReference>
<dbReference type="AlphaFoldDB" id="A0A819I8Q2"/>
<dbReference type="EMBL" id="CAJOBD010002882">
    <property type="protein sequence ID" value="CAF3914760.1"/>
    <property type="molecule type" value="Genomic_DNA"/>
</dbReference>
<organism evidence="5 6">
    <name type="scientific">Rotaria sordida</name>
    <dbReference type="NCBI Taxonomy" id="392033"/>
    <lineage>
        <taxon>Eukaryota</taxon>
        <taxon>Metazoa</taxon>
        <taxon>Spiralia</taxon>
        <taxon>Gnathifera</taxon>
        <taxon>Rotifera</taxon>
        <taxon>Eurotatoria</taxon>
        <taxon>Bdelloidea</taxon>
        <taxon>Philodinida</taxon>
        <taxon>Philodinidae</taxon>
        <taxon>Rotaria</taxon>
    </lineage>
</organism>
<dbReference type="InterPro" id="IPR011032">
    <property type="entry name" value="GroES-like_sf"/>
</dbReference>
<proteinExistence type="predicted"/>
<comment type="caution">
    <text evidence="5">The sequence shown here is derived from an EMBL/GenBank/DDBJ whole genome shotgun (WGS) entry which is preliminary data.</text>
</comment>
<evidence type="ECO:0000256" key="2">
    <source>
        <dbReference type="ARBA" id="ARBA00022723"/>
    </source>
</evidence>
<accession>A0A819I8Q2</accession>
<sequence>MAETFGKILRPLLPETKNIEDLSLAVTSNTKRDSNTTMKVVTWPGKKKLSIEDMPLPLITDSKDTIIKVTSVGICGSDPHLYHEEFSGMHLGDVLDHELMGIVEDIGNDVKKIKIGQRVIHAMELGEVEQGQTIAIWGCGPGGLIAIMWAKLRGVKRIIAIDHIPKRLERARELGTQIINYDEQLVIPTMLKICKDGLDVCINATDFRYAKETLHKVERLLRLETDAISAIIEAIYLAKKFGNISVIGNYYGFTNHFPIGALFDKGITFRADGKVDLTKVITHILPLKETLFGYQLFDEKKNNCIKVILKPHVDFFQYKPT</sequence>
<evidence type="ECO:0000313" key="6">
    <source>
        <dbReference type="Proteomes" id="UP000663836"/>
    </source>
</evidence>